<reference evidence="3" key="2">
    <citation type="submission" date="2025-08" db="UniProtKB">
        <authorList>
            <consortium name="RefSeq"/>
        </authorList>
    </citation>
    <scope>IDENTIFICATION</scope>
    <source>
        <tissue evidence="3">Leaf</tissue>
    </source>
</reference>
<accession>A0ABM0YK54</accession>
<dbReference type="RefSeq" id="XP_010502240.1">
    <property type="nucleotide sequence ID" value="XM_010503938.2"/>
</dbReference>
<dbReference type="Pfam" id="PF14299">
    <property type="entry name" value="PP2"/>
    <property type="match status" value="1"/>
</dbReference>
<dbReference type="Proteomes" id="UP000694864">
    <property type="component" value="Chromosome 4"/>
</dbReference>
<protein>
    <submittedName>
        <fullName evidence="3">F-box protein PP2-B10</fullName>
    </submittedName>
</protein>
<dbReference type="PANTHER" id="PTHR32278">
    <property type="entry name" value="F-BOX DOMAIN-CONTAINING PROTEIN"/>
    <property type="match status" value="1"/>
</dbReference>
<dbReference type="InterPro" id="IPR036047">
    <property type="entry name" value="F-box-like_dom_sf"/>
</dbReference>
<dbReference type="PROSITE" id="PS50181">
    <property type="entry name" value="FBOX"/>
    <property type="match status" value="1"/>
</dbReference>
<dbReference type="GeneID" id="104779571"/>
<dbReference type="SMART" id="SM00256">
    <property type="entry name" value="FBOX"/>
    <property type="match status" value="1"/>
</dbReference>
<evidence type="ECO:0000313" key="3">
    <source>
        <dbReference type="RefSeq" id="XP_010502240.1"/>
    </source>
</evidence>
<dbReference type="Pfam" id="PF00646">
    <property type="entry name" value="F-box"/>
    <property type="match status" value="1"/>
</dbReference>
<dbReference type="InterPro" id="IPR025886">
    <property type="entry name" value="PP2-like"/>
</dbReference>
<dbReference type="PANTHER" id="PTHR32278:SF119">
    <property type="entry name" value="F-BOX PROTEIN PP2-B10-RELATED"/>
    <property type="match status" value="1"/>
</dbReference>
<sequence>MIGGEIVSKSSSPFDSLPEDCISTIISFTNPRDACVAATVSKTFESAAKSDIIWEKFIPAEYESLVSSSRVFSSKKKLYFSLCNDPLLIDDGKKSIWLEKSSGKRCIMLSPLNDFSIAWGDDPRYWQWIPFPESRFEKVAELVFVCWFDFRGRANTRVLSPKTRYSAYIVFKKGDEFYGFTDKAIKAVVGIVGQEPSRRDICFDYDDDVDVGFTRGERGMRHLVKPEERDDGWMEIELGEFFNEGGLINSDEIEMGVLETTRLDGKYGLIIQGIEIRPARIQ</sequence>
<feature type="domain" description="F-box" evidence="1">
    <location>
        <begin position="11"/>
        <end position="57"/>
    </location>
</feature>
<dbReference type="CDD" id="cd22162">
    <property type="entry name" value="F-box_AtSKIP3-like"/>
    <property type="match status" value="1"/>
</dbReference>
<keyword evidence="2" id="KW-1185">Reference proteome</keyword>
<proteinExistence type="predicted"/>
<name>A0ABM0YK54_CAMSA</name>
<organism evidence="2 3">
    <name type="scientific">Camelina sativa</name>
    <name type="common">False flax</name>
    <name type="synonym">Myagrum sativum</name>
    <dbReference type="NCBI Taxonomy" id="90675"/>
    <lineage>
        <taxon>Eukaryota</taxon>
        <taxon>Viridiplantae</taxon>
        <taxon>Streptophyta</taxon>
        <taxon>Embryophyta</taxon>
        <taxon>Tracheophyta</taxon>
        <taxon>Spermatophyta</taxon>
        <taxon>Magnoliopsida</taxon>
        <taxon>eudicotyledons</taxon>
        <taxon>Gunneridae</taxon>
        <taxon>Pentapetalae</taxon>
        <taxon>rosids</taxon>
        <taxon>malvids</taxon>
        <taxon>Brassicales</taxon>
        <taxon>Brassicaceae</taxon>
        <taxon>Camelineae</taxon>
        <taxon>Camelina</taxon>
    </lineage>
</organism>
<dbReference type="InterPro" id="IPR001810">
    <property type="entry name" value="F-box_dom"/>
</dbReference>
<gene>
    <name evidence="3" type="primary">LOC104779571</name>
</gene>
<dbReference type="Gene3D" id="1.20.1280.50">
    <property type="match status" value="1"/>
</dbReference>
<reference evidence="2" key="1">
    <citation type="journal article" date="2014" name="Nat. Commun.">
        <title>The emerging biofuel crop Camelina sativa retains a highly undifferentiated hexaploid genome structure.</title>
        <authorList>
            <person name="Kagale S."/>
            <person name="Koh C."/>
            <person name="Nixon J."/>
            <person name="Bollina V."/>
            <person name="Clarke W.E."/>
            <person name="Tuteja R."/>
            <person name="Spillane C."/>
            <person name="Robinson S.J."/>
            <person name="Links M.G."/>
            <person name="Clarke C."/>
            <person name="Higgins E.E."/>
            <person name="Huebert T."/>
            <person name="Sharpe A.G."/>
            <person name="Parkin I.A."/>
        </authorList>
    </citation>
    <scope>NUCLEOTIDE SEQUENCE [LARGE SCALE GENOMIC DNA]</scope>
    <source>
        <strain evidence="2">cv. DH55</strain>
    </source>
</reference>
<dbReference type="SUPFAM" id="SSF81383">
    <property type="entry name" value="F-box domain"/>
    <property type="match status" value="1"/>
</dbReference>
<evidence type="ECO:0000259" key="1">
    <source>
        <dbReference type="PROSITE" id="PS50181"/>
    </source>
</evidence>
<evidence type="ECO:0000313" key="2">
    <source>
        <dbReference type="Proteomes" id="UP000694864"/>
    </source>
</evidence>